<evidence type="ECO:0000256" key="8">
    <source>
        <dbReference type="SAM" id="MobiDB-lite"/>
    </source>
</evidence>
<dbReference type="Pfam" id="PF12842">
    <property type="entry name" value="DUF3819"/>
    <property type="match status" value="1"/>
</dbReference>
<dbReference type="Gene3D" id="1.25.40.800">
    <property type="match status" value="1"/>
</dbReference>
<dbReference type="InterPro" id="IPR040398">
    <property type="entry name" value="Not1"/>
</dbReference>
<sequence>MMDNNINNNNANNPNYASTNGPTTTSMSSASSNSGGGGGGGGTTNIHTIVRAQIVFLLSTLTEENFDRNLGEIRSLSDQHGIDTYTHFIRRVILASQSRLLPNALPPTPTNNNDDASALAFRLLVQEMQRMGRDPVVADRFREAIDRGEGDVFRTFDLRRLAERTGMKALEKVILASAFVTSPSVGNTPFSAIQQQQQQSQQGMETTGVATFAARKPEFVAQAVSMIRGELENAVHALSQLNCFESSDIDLEKLARLLVNLMCDPKPAEAVPVLEPTMRYKLLKAVQDKYGKEAASKVMLRVLPTLSLPTGTSLVQVLNQLGPDLTDDAQVVRALLSRFGITDERPPRDAQVLEIMGVIARLASEGASLCDVGSLVRALSSFNVALDWPSTIRYFDSPTRSVVDTTTLKLLIAILHNSPRDTPHPHAVTGFWAPPWSNSSLHLRLLDSLLSLPSDTFSFVQLPGKRIVTVDNVSIASPTIKSLAANVQGHTWNSLELFEVLVSAASRGGDDVRGMVREMLDKAVKISAELVHIGLLMASTSLQSQAENPAEFDEGNTEIRDDYARKLLAMFLAGHPNHQLVFMRLWQIAPSYLTDAFRGFYDENPLNITRILDVAQDLKILEALLDVRPFTFALDVASLASRREYLNLDKWLADNVAAHGEEFLHSVIVFLDQKMDGEKVSRISDPPVENRTMPLNPGTITIFLRVLRNSSVPLSPDNSQYALDVRNACLQIHPRLMSLAPNTDVEPGFTVISYAPEIEHEVDGIYKQMYDENITIDEVVSMMTTYKDSTSTRDHEIFSCMVHFLFDEYKFFQSYYPPRELAVTGYLFGSLIQFKLIEYIPLGIAVRYIVDALNCPPETNLFKFGVQALARFEARLGEWQALCQSLMQIPHLGEVHPDLAMSIQRALAGAGVDGSAGLGGELENGLMMGLVPPIPVVFTAIQPEELGPEEQEGMEPPPEDITDKMLFIVNNLDPNNFASKVGAMREAFKDEHAHWFANYLIEQRVSTEPNNHALYLRLLDSMGSKQLMRFILHETITKSARLLNSESTMTSGSDRLVLKHIATWLGLITLARDKPLKHKYVSLKDLLLEGHDSGRLAVAVPFVCKTLEPASQSRVFRPPNPWLMAVLGLLAELYHWADMKLNLKFEIEVLCKSLDVDLAQLETSGILRSRPSLAGEGMALGMPEYVGDMDSLPIAPYGTGDQVAGNVGVPFDTAQTVGDRALGDHIEGILDALVGGVVVSAQIAPYNANPAVKRAVQVAVERAVREIILPVVERSVTISGISMRELVAKDFATEAHEDKMRKAGQLMAQRLAGGLALVTCKEPLRTNLPQHLRRMFAEGGFHELMHDDVINILMQANLDLACQAVEKAAMERAVADVDENLDHGIQIRRRYREMRTNQPFWDPAVSQASLAMNLPDPLKLKANGLNAIQAAVYEDFGNDGKRRYASATGSRPGSAIPRPDQLAAAFGGSPAPGHMSVLLDHAEIVERFSAVLRDIEAMIALLPDVKTASSLPPRHDLRSLADMVLQTAEQSAEKPRTPMFLSQKIVQAMYKTTSQLGREVYCALLERLCTNFSDVLKEVVTWLLYAEDERKYNVQVTATILRSGLVDVGRQDQQLAQFLVKDPKPSLQTFVAGLIRECLTSDPPVATQRHFNASIEVMVQLVQSSKSNEDVINLIADLRGVRRPAPAAETTPARQPSTRPENEHLREKLFGWFQQWISIFQRAHNPEKSFVPFITQLTKQGILKVEDLSSFFFRVCAESSVTSYIKLVQVGETEYAFQALDAMSRLIAYIIKYHGDASGVNNDQAKVHYFTKILSIFVLVLASYHEDETLTFEQKPFFRFFSSLVNDLSAIEVQLGPAYFQLLLALSDTFSSLQPTYFPGFSFSWLCLISHRQFLPKLLASDNREGWSPFHKLLLSLFKFLSPFLKDASLQRPVRDLYRGTLRLLLVLLHDFPDFLSEYYFTLCDAIPQRCIQLRNIILSAFPPTLVLPDPYLRTVSLDQIQEIGPIPPILSDFAAGLKNGEVRGYLDQFLLNRGSAAFLPSLIERAQQGAVDEENYNLAFLNSLVMYVGVSTVVQAKARGGTFFVATDPGVVVLQFMMENMEPEGQHHMLSAIMLHLRHPNAHTHWFGCLLMHLFLEINDNRFREIVTRVLLERFLVHRPHPWGAIVTFIELLRNPKYDFWSKDFVHVSPQVNMLLQRVARCIQT</sequence>
<dbReference type="InterPro" id="IPR032194">
    <property type="entry name" value="CNOT1_HEAT"/>
</dbReference>
<reference evidence="15 16" key="1">
    <citation type="journal article" date="2019" name="Nat. Ecol. Evol.">
        <title>Megaphylogeny resolves global patterns of mushroom evolution.</title>
        <authorList>
            <person name="Varga T."/>
            <person name="Krizsan K."/>
            <person name="Foldi C."/>
            <person name="Dima B."/>
            <person name="Sanchez-Garcia M."/>
            <person name="Sanchez-Ramirez S."/>
            <person name="Szollosi G.J."/>
            <person name="Szarkandi J.G."/>
            <person name="Papp V."/>
            <person name="Albert L."/>
            <person name="Andreopoulos W."/>
            <person name="Angelini C."/>
            <person name="Antonin V."/>
            <person name="Barry K.W."/>
            <person name="Bougher N.L."/>
            <person name="Buchanan P."/>
            <person name="Buyck B."/>
            <person name="Bense V."/>
            <person name="Catcheside P."/>
            <person name="Chovatia M."/>
            <person name="Cooper J."/>
            <person name="Damon W."/>
            <person name="Desjardin D."/>
            <person name="Finy P."/>
            <person name="Geml J."/>
            <person name="Haridas S."/>
            <person name="Hughes K."/>
            <person name="Justo A."/>
            <person name="Karasinski D."/>
            <person name="Kautmanova I."/>
            <person name="Kiss B."/>
            <person name="Kocsube S."/>
            <person name="Kotiranta H."/>
            <person name="LaButti K.M."/>
            <person name="Lechner B.E."/>
            <person name="Liimatainen K."/>
            <person name="Lipzen A."/>
            <person name="Lukacs Z."/>
            <person name="Mihaltcheva S."/>
            <person name="Morgado L.N."/>
            <person name="Niskanen T."/>
            <person name="Noordeloos M.E."/>
            <person name="Ohm R.A."/>
            <person name="Ortiz-Santana B."/>
            <person name="Ovrebo C."/>
            <person name="Racz N."/>
            <person name="Riley R."/>
            <person name="Savchenko A."/>
            <person name="Shiryaev A."/>
            <person name="Soop K."/>
            <person name="Spirin V."/>
            <person name="Szebenyi C."/>
            <person name="Tomsovsky M."/>
            <person name="Tulloss R.E."/>
            <person name="Uehling J."/>
            <person name="Grigoriev I.V."/>
            <person name="Vagvolgyi C."/>
            <person name="Papp T."/>
            <person name="Martin F.M."/>
            <person name="Miettinen O."/>
            <person name="Hibbett D.S."/>
            <person name="Nagy L.G."/>
        </authorList>
    </citation>
    <scope>NUCLEOTIDE SEQUENCE [LARGE SCALE GENOMIC DNA]</scope>
    <source>
        <strain evidence="15 16">CBS 309.79</strain>
    </source>
</reference>
<comment type="subcellular location">
    <subcellularLocation>
        <location evidence="1">Nucleus</location>
    </subcellularLocation>
</comment>
<dbReference type="Gene3D" id="1.25.40.180">
    <property type="match status" value="1"/>
</dbReference>
<dbReference type="Pfam" id="PF16418">
    <property type="entry name" value="CNOT1_HEAT"/>
    <property type="match status" value="1"/>
</dbReference>
<dbReference type="Pfam" id="PF16415">
    <property type="entry name" value="CNOT1_CAF1_bind"/>
    <property type="match status" value="1"/>
</dbReference>
<dbReference type="InterPro" id="IPR024557">
    <property type="entry name" value="CNOT1_dom_4"/>
</dbReference>
<dbReference type="SUPFAM" id="SSF48371">
    <property type="entry name" value="ARM repeat"/>
    <property type="match status" value="1"/>
</dbReference>
<keyword evidence="2" id="KW-0678">Repressor</keyword>
<dbReference type="Pfam" id="PF04054">
    <property type="entry name" value="Not1"/>
    <property type="match status" value="1"/>
</dbReference>
<gene>
    <name evidence="15" type="ORF">BDV98DRAFT_377825</name>
</gene>
<feature type="domain" description="CCR4-NOT transcription complex subunit 1 CAF1-binding" evidence="11">
    <location>
        <begin position="955"/>
        <end position="1172"/>
    </location>
</feature>
<evidence type="ECO:0000259" key="11">
    <source>
        <dbReference type="Pfam" id="PF16415"/>
    </source>
</evidence>
<dbReference type="OrthoDB" id="1933107at2759"/>
<evidence type="ECO:0000256" key="4">
    <source>
        <dbReference type="ARBA" id="ARBA00023163"/>
    </source>
</evidence>
<evidence type="ECO:0000259" key="10">
    <source>
        <dbReference type="Pfam" id="PF12842"/>
    </source>
</evidence>
<evidence type="ECO:0000259" key="13">
    <source>
        <dbReference type="Pfam" id="PF16418"/>
    </source>
</evidence>
<dbReference type="GO" id="GO:0030015">
    <property type="term" value="C:CCR4-NOT core complex"/>
    <property type="evidence" value="ECO:0007669"/>
    <property type="project" value="InterPro"/>
</dbReference>
<organism evidence="15 16">
    <name type="scientific">Pterulicium gracile</name>
    <dbReference type="NCBI Taxonomy" id="1884261"/>
    <lineage>
        <taxon>Eukaryota</taxon>
        <taxon>Fungi</taxon>
        <taxon>Dikarya</taxon>
        <taxon>Basidiomycota</taxon>
        <taxon>Agaricomycotina</taxon>
        <taxon>Agaricomycetes</taxon>
        <taxon>Agaricomycetidae</taxon>
        <taxon>Agaricales</taxon>
        <taxon>Pleurotineae</taxon>
        <taxon>Pterulaceae</taxon>
        <taxon>Pterulicium</taxon>
    </lineage>
</organism>
<feature type="domain" description="CCR4-NOT transcription complex subunit 1" evidence="10">
    <location>
        <begin position="1250"/>
        <end position="1392"/>
    </location>
</feature>
<keyword evidence="5" id="KW-0539">Nucleus</keyword>
<dbReference type="EMBL" id="ML178881">
    <property type="protein sequence ID" value="TFK95557.1"/>
    <property type="molecule type" value="Genomic_DNA"/>
</dbReference>
<evidence type="ECO:0000256" key="2">
    <source>
        <dbReference type="ARBA" id="ARBA00022491"/>
    </source>
</evidence>
<dbReference type="InterPro" id="IPR055454">
    <property type="entry name" value="CNOT1-like_NOT1_connector"/>
</dbReference>
<dbReference type="GO" id="GO:0060090">
    <property type="term" value="F:molecular adaptor activity"/>
    <property type="evidence" value="ECO:0007669"/>
    <property type="project" value="TreeGrafter"/>
</dbReference>
<keyword evidence="3" id="KW-0805">Transcription regulation</keyword>
<evidence type="ECO:0000256" key="7">
    <source>
        <dbReference type="ARBA" id="ARBA00074459"/>
    </source>
</evidence>
<dbReference type="Proteomes" id="UP000305067">
    <property type="component" value="Unassembled WGS sequence"/>
</dbReference>
<name>A0A5C3Q321_9AGAR</name>
<keyword evidence="4" id="KW-0804">Transcription</keyword>
<evidence type="ECO:0000259" key="9">
    <source>
        <dbReference type="Pfam" id="PF04054"/>
    </source>
</evidence>
<dbReference type="GO" id="GO:0005634">
    <property type="term" value="C:nucleus"/>
    <property type="evidence" value="ECO:0007669"/>
    <property type="project" value="UniProtKB-SubCell"/>
</dbReference>
<dbReference type="InterPro" id="IPR016024">
    <property type="entry name" value="ARM-type_fold"/>
</dbReference>
<evidence type="ECO:0000259" key="12">
    <source>
        <dbReference type="Pfam" id="PF16417"/>
    </source>
</evidence>
<feature type="region of interest" description="Disordered" evidence="8">
    <location>
        <begin position="1"/>
        <end position="42"/>
    </location>
</feature>
<dbReference type="FunFam" id="1.25.40.180:FF:000012">
    <property type="entry name" value="Ccr4-Not transcription complex subunit"/>
    <property type="match status" value="1"/>
</dbReference>
<dbReference type="STRING" id="1884261.A0A5C3Q321"/>
<feature type="domain" description="CCR4-NOT transcription complex subunit 1 TTP binding" evidence="12">
    <location>
        <begin position="753"/>
        <end position="907"/>
    </location>
</feature>
<dbReference type="InterPro" id="IPR007196">
    <property type="entry name" value="CCR4-Not_Not1_C"/>
</dbReference>
<dbReference type="InterPro" id="IPR032191">
    <property type="entry name" value="CNOT1_CAF1_bind"/>
</dbReference>
<evidence type="ECO:0000259" key="14">
    <source>
        <dbReference type="Pfam" id="PF25097"/>
    </source>
</evidence>
<proteinExistence type="predicted"/>
<dbReference type="Gene3D" id="1.25.40.790">
    <property type="match status" value="1"/>
</dbReference>
<dbReference type="GO" id="GO:0000932">
    <property type="term" value="C:P-body"/>
    <property type="evidence" value="ECO:0007669"/>
    <property type="project" value="TreeGrafter"/>
</dbReference>
<dbReference type="CDD" id="cd20710">
    <property type="entry name" value="NOT1_connector"/>
    <property type="match status" value="1"/>
</dbReference>
<dbReference type="Pfam" id="PF25097">
    <property type="entry name" value="ARM_Cnot1"/>
    <property type="match status" value="1"/>
</dbReference>
<dbReference type="Gene3D" id="1.25.40.840">
    <property type="entry name" value="CCR4-NOT transcription complex subunit 1 TTP binding domain"/>
    <property type="match status" value="1"/>
</dbReference>
<dbReference type="Pfam" id="PF16417">
    <property type="entry name" value="CNOT1_TTP_bind"/>
    <property type="match status" value="1"/>
</dbReference>
<dbReference type="PANTHER" id="PTHR13162">
    <property type="entry name" value="CCR4-NOT TRANSCRIPTION COMPLEX"/>
    <property type="match status" value="1"/>
</dbReference>
<protein>
    <recommendedName>
        <fullName evidence="7">General negative regulator of transcription subunit 1</fullName>
    </recommendedName>
</protein>
<evidence type="ECO:0000256" key="5">
    <source>
        <dbReference type="ARBA" id="ARBA00023242"/>
    </source>
</evidence>
<comment type="function">
    <text evidence="6">Acts as a component of the CCR4-NOT core complex, which in the nucleus seems to be a general transcription factor, and in the cytoplasm the major mRNA deadenylase involved in mRNA turnover. The NOT protein subcomplex negatively regulates the basal and activated transcription of many genes. Preferentially affects TC-type TATA element-dependent transcription. Could directly or indirectly inhibit component(s) of the general transcription machinery.</text>
</comment>
<accession>A0A5C3Q321</accession>
<feature type="domain" description="CCR4-NOT transcription complex subunit 1 HEAT repeat" evidence="13">
    <location>
        <begin position="564"/>
        <end position="708"/>
    </location>
</feature>
<dbReference type="PANTHER" id="PTHR13162:SF8">
    <property type="entry name" value="CCR4-NOT TRANSCRIPTION COMPLEX SUBUNIT 1"/>
    <property type="match status" value="1"/>
</dbReference>
<evidence type="ECO:0000256" key="6">
    <source>
        <dbReference type="ARBA" id="ARBA00059181"/>
    </source>
</evidence>
<feature type="domain" description="CCR4-Not complex component Not1 C-terminal" evidence="9">
    <location>
        <begin position="1851"/>
        <end position="2200"/>
    </location>
</feature>
<dbReference type="InterPro" id="IPR032193">
    <property type="entry name" value="CNOT1_TTP_bind"/>
</dbReference>
<evidence type="ECO:0000313" key="15">
    <source>
        <dbReference type="EMBL" id="TFK95557.1"/>
    </source>
</evidence>
<evidence type="ECO:0000256" key="3">
    <source>
        <dbReference type="ARBA" id="ARBA00023015"/>
    </source>
</evidence>
<evidence type="ECO:0000256" key="1">
    <source>
        <dbReference type="ARBA" id="ARBA00004123"/>
    </source>
</evidence>
<feature type="compositionally biased region" description="Low complexity" evidence="8">
    <location>
        <begin position="1"/>
        <end position="33"/>
    </location>
</feature>
<feature type="domain" description="CCR4-NOT transcription complex subunit 1-like NOT1 connector" evidence="14">
    <location>
        <begin position="1495"/>
        <end position="1679"/>
    </location>
</feature>
<dbReference type="InterPro" id="IPR038535">
    <property type="entry name" value="CNOT1_TTP_bind_sf"/>
</dbReference>
<keyword evidence="16" id="KW-1185">Reference proteome</keyword>
<dbReference type="GO" id="GO:0000289">
    <property type="term" value="P:nuclear-transcribed mRNA poly(A) tail shortening"/>
    <property type="evidence" value="ECO:0007669"/>
    <property type="project" value="UniProtKB-ARBA"/>
</dbReference>
<evidence type="ECO:0000313" key="16">
    <source>
        <dbReference type="Proteomes" id="UP000305067"/>
    </source>
</evidence>
<dbReference type="GO" id="GO:0017148">
    <property type="term" value="P:negative regulation of translation"/>
    <property type="evidence" value="ECO:0007669"/>
    <property type="project" value="InterPro"/>
</dbReference>